<dbReference type="InterPro" id="IPR050313">
    <property type="entry name" value="Carb_Metab_HTH_regulators"/>
</dbReference>
<dbReference type="PANTHER" id="PTHR30363:SF56">
    <property type="entry name" value="TRANSCRIPTIONAL REGULATOR, DEOR FAMILY"/>
    <property type="match status" value="1"/>
</dbReference>
<dbReference type="PROSITE" id="PS00894">
    <property type="entry name" value="HTH_DEOR_1"/>
    <property type="match status" value="1"/>
</dbReference>
<dbReference type="Pfam" id="PF08220">
    <property type="entry name" value="HTH_DeoR"/>
    <property type="match status" value="1"/>
</dbReference>
<accession>A0A367G8Z0</accession>
<evidence type="ECO:0000256" key="3">
    <source>
        <dbReference type="ARBA" id="ARBA00023163"/>
    </source>
</evidence>
<dbReference type="SMART" id="SM00420">
    <property type="entry name" value="HTH_DEOR"/>
    <property type="match status" value="1"/>
</dbReference>
<dbReference type="InterPro" id="IPR014036">
    <property type="entry name" value="DeoR-like_C"/>
</dbReference>
<dbReference type="InterPro" id="IPR036390">
    <property type="entry name" value="WH_DNA-bd_sf"/>
</dbReference>
<dbReference type="Pfam" id="PF00455">
    <property type="entry name" value="DeoRC"/>
    <property type="match status" value="1"/>
</dbReference>
<gene>
    <name evidence="5" type="ORF">C4886_00840</name>
</gene>
<dbReference type="PROSITE" id="PS51000">
    <property type="entry name" value="HTH_DEOR_2"/>
    <property type="match status" value="1"/>
</dbReference>
<evidence type="ECO:0000259" key="4">
    <source>
        <dbReference type="PROSITE" id="PS51000"/>
    </source>
</evidence>
<name>A0A367G8Z0_9FIRM</name>
<keyword evidence="1" id="KW-0805">Transcription regulation</keyword>
<dbReference type="SUPFAM" id="SSF46785">
    <property type="entry name" value="Winged helix' DNA-binding domain"/>
    <property type="match status" value="1"/>
</dbReference>
<dbReference type="PRINTS" id="PR00037">
    <property type="entry name" value="HTHLACR"/>
</dbReference>
<keyword evidence="2" id="KW-0238">DNA-binding</keyword>
<dbReference type="Proteomes" id="UP000253208">
    <property type="component" value="Unassembled WGS sequence"/>
</dbReference>
<proteinExistence type="predicted"/>
<reference evidence="5 6" key="1">
    <citation type="submission" date="2018-02" db="EMBL/GenBank/DDBJ databases">
        <title>Complete genome sequencing of Faecalibacterium prausnitzii strains isolated from the human gut.</title>
        <authorList>
            <person name="Fitzgerald B.C."/>
            <person name="Shkoporov A.N."/>
            <person name="Ross P.R."/>
            <person name="Hill C."/>
        </authorList>
    </citation>
    <scope>NUCLEOTIDE SEQUENCE [LARGE SCALE GENOMIC DNA]</scope>
    <source>
        <strain evidence="5 6">APC942/31-1</strain>
    </source>
</reference>
<keyword evidence="3" id="KW-0804">Transcription</keyword>
<dbReference type="InterPro" id="IPR001034">
    <property type="entry name" value="DeoR_HTH"/>
</dbReference>
<dbReference type="EMBL" id="PSQG01000001">
    <property type="protein sequence ID" value="RCH46514.1"/>
    <property type="molecule type" value="Genomic_DNA"/>
</dbReference>
<evidence type="ECO:0000256" key="2">
    <source>
        <dbReference type="ARBA" id="ARBA00023125"/>
    </source>
</evidence>
<dbReference type="InterPro" id="IPR037171">
    <property type="entry name" value="NagB/RpiA_transferase-like"/>
</dbReference>
<dbReference type="Gene3D" id="1.10.10.10">
    <property type="entry name" value="Winged helix-like DNA-binding domain superfamily/Winged helix DNA-binding domain"/>
    <property type="match status" value="1"/>
</dbReference>
<dbReference type="SUPFAM" id="SSF100950">
    <property type="entry name" value="NagB/RpiA/CoA transferase-like"/>
    <property type="match status" value="1"/>
</dbReference>
<evidence type="ECO:0000256" key="1">
    <source>
        <dbReference type="ARBA" id="ARBA00023015"/>
    </source>
</evidence>
<feature type="domain" description="HTH deoR-type" evidence="4">
    <location>
        <begin position="3"/>
        <end position="58"/>
    </location>
</feature>
<dbReference type="GO" id="GO:0003700">
    <property type="term" value="F:DNA-binding transcription factor activity"/>
    <property type="evidence" value="ECO:0007669"/>
    <property type="project" value="InterPro"/>
</dbReference>
<organism evidence="5 6">
    <name type="scientific">Blautia obeum</name>
    <dbReference type="NCBI Taxonomy" id="40520"/>
    <lineage>
        <taxon>Bacteria</taxon>
        <taxon>Bacillati</taxon>
        <taxon>Bacillota</taxon>
        <taxon>Clostridia</taxon>
        <taxon>Lachnospirales</taxon>
        <taxon>Lachnospiraceae</taxon>
        <taxon>Blautia</taxon>
    </lineage>
</organism>
<dbReference type="GO" id="GO:0003677">
    <property type="term" value="F:DNA binding"/>
    <property type="evidence" value="ECO:0007669"/>
    <property type="project" value="UniProtKB-KW"/>
</dbReference>
<protein>
    <submittedName>
        <fullName evidence="5">DeoR/GlpR transcriptional regulator</fullName>
    </submittedName>
</protein>
<dbReference type="Gene3D" id="3.40.50.1360">
    <property type="match status" value="1"/>
</dbReference>
<dbReference type="RefSeq" id="WP_114001458.1">
    <property type="nucleotide sequence ID" value="NZ_PSQG01000001.1"/>
</dbReference>
<sequence>MLTEQRYEIILGLLREKNSVTVTELKDILDASESTVRRDITALYKAGKLTRVFGGAVALEHTVNAYEPTVAQKVELNIEEKKKIAAYAAALIRPEDFVYLDAGTTTGYMLEHLEGSRATFVTNGVSHARALAQMGVRVLLIGGELKGSTEAVIGSQAMQMLKNYHFTKGFFGTNGMTQREGFTTPESNEALVKRTAMEQCLEKYVVSDSSKFGQISAVTFFSFDGAVILTESCSKEYKDCRNIQIVS</sequence>
<comment type="caution">
    <text evidence="5">The sequence shown here is derived from an EMBL/GenBank/DDBJ whole genome shotgun (WGS) entry which is preliminary data.</text>
</comment>
<evidence type="ECO:0000313" key="5">
    <source>
        <dbReference type="EMBL" id="RCH46514.1"/>
    </source>
</evidence>
<dbReference type="PANTHER" id="PTHR30363">
    <property type="entry name" value="HTH-TYPE TRANSCRIPTIONAL REGULATOR SRLR-RELATED"/>
    <property type="match status" value="1"/>
</dbReference>
<dbReference type="InterPro" id="IPR036388">
    <property type="entry name" value="WH-like_DNA-bd_sf"/>
</dbReference>
<dbReference type="InterPro" id="IPR018356">
    <property type="entry name" value="Tscrpt_reg_HTH_DeoR_CS"/>
</dbReference>
<dbReference type="AlphaFoldDB" id="A0A367G8Z0"/>
<dbReference type="SMART" id="SM01134">
    <property type="entry name" value="DeoRC"/>
    <property type="match status" value="1"/>
</dbReference>
<evidence type="ECO:0000313" key="6">
    <source>
        <dbReference type="Proteomes" id="UP000253208"/>
    </source>
</evidence>